<feature type="compositionally biased region" description="Polar residues" evidence="11">
    <location>
        <begin position="365"/>
        <end position="374"/>
    </location>
</feature>
<dbReference type="InterPro" id="IPR047139">
    <property type="entry name" value="ANKZ1/VMS1"/>
</dbReference>
<accession>A0ABP0E4T6</accession>
<dbReference type="InterPro" id="IPR041175">
    <property type="entry name" value="VLRF1/Vms1"/>
</dbReference>
<feature type="region of interest" description="Disordered" evidence="11">
    <location>
        <begin position="30"/>
        <end position="61"/>
    </location>
</feature>
<evidence type="ECO:0000256" key="10">
    <source>
        <dbReference type="PROSITE-ProRule" id="PRU01389"/>
    </source>
</evidence>
<sequence length="747" mass="82185">MAADDILHRPLYLYGLPADVLASLTPVSKDSASSSILSPSETPAQTQTTSGANTDDDVPAKASPVSSEACVLCRLLFASHADKRDHFKSDLHLFNLKQKLSGKPSLSEEEFEHLINTLDESLSGSEWSESDSLSAVDEDDEDKFEVSDDNKAASVSSTNTADVLSTILKKQAVIAVKKKTDRIAKKASSKIDDDGGDGDDESGETEPVNTVNRPKNHKQRQRESAANATLQPLVWFSSPLLPANNYFGAYRAMFAPDELSPEDETATEKESEAARTARILEAIHSRQLTPQSAPANNAAAAAVTSTSAYAGRHIFLCMNGGGHFAAMVIALAPRKGRSGTVPMNREATVLAHKTFHRYTTRRKQGGSQSANDNAKGTAHSAGSSLRRYNEQALVDDVRNLLRDWKPLLDTAELLFVRASSTANQRTIFGPYDGQILYRNDPRLRNFPFNTRRPTQKEIMRCFIELTRLKVREISPSSLAPDPETQSTSTPQLSEEDAAAAAQQRQHRQQERRAAAKRAEEEETALLHTAQLQALIRRSKVPALLSYLSTNNLAAGTFRFYPPNAAQNHHAPTLLHYAASQNAPALVHALLVRADDDPTATNGDGKTPFELAGDRPTRDAFRVARSELSALSRDIDWDAARVPTPMTRSEAEQRDAREKAEATRKEAERRRTEEARLKEEAAAEKMKTGNNGSNNNSASQKRLVGVLKSAQEIRQEEARGLTPEQRQRLERERRARAAEARIRQMNAS</sequence>
<dbReference type="EMBL" id="CAWUOM010000283">
    <property type="protein sequence ID" value="CAK7275604.1"/>
    <property type="molecule type" value="Genomic_DNA"/>
</dbReference>
<keyword evidence="4 10" id="KW-0540">Nuclease</keyword>
<keyword evidence="3 10" id="KW-0963">Cytoplasm</keyword>
<feature type="region of interest" description="Disordered" evidence="11">
    <location>
        <begin position="358"/>
        <end position="383"/>
    </location>
</feature>
<evidence type="ECO:0000256" key="8">
    <source>
        <dbReference type="ARBA" id="ARBA00023043"/>
    </source>
</evidence>
<evidence type="ECO:0000313" key="14">
    <source>
        <dbReference type="Proteomes" id="UP001642501"/>
    </source>
</evidence>
<feature type="compositionally biased region" description="Basic and acidic residues" evidence="11">
    <location>
        <begin position="710"/>
        <end position="741"/>
    </location>
</feature>
<gene>
    <name evidence="13" type="ORF">SEPCBS57363_006792</name>
</gene>
<dbReference type="Proteomes" id="UP001642501">
    <property type="component" value="Unassembled WGS sequence"/>
</dbReference>
<protein>
    <recommendedName>
        <fullName evidence="12">VLRF1 domain-containing protein</fullName>
    </recommendedName>
</protein>
<feature type="active site" evidence="10">
    <location>
        <position position="368"/>
    </location>
</feature>
<dbReference type="Pfam" id="PF18826">
    <property type="entry name" value="bVLRF1"/>
    <property type="match status" value="1"/>
</dbReference>
<evidence type="ECO:0000256" key="9">
    <source>
        <dbReference type="ARBA" id="ARBA00023054"/>
    </source>
</evidence>
<feature type="region of interest" description="Disordered" evidence="11">
    <location>
        <begin position="122"/>
        <end position="152"/>
    </location>
</feature>
<keyword evidence="7 10" id="KW-0378">Hydrolase</keyword>
<evidence type="ECO:0000256" key="3">
    <source>
        <dbReference type="ARBA" id="ARBA00022490"/>
    </source>
</evidence>
<dbReference type="PANTHER" id="PTHR16036:SF2">
    <property type="entry name" value="TRNA ENDONUCLEASE ANKZF1"/>
    <property type="match status" value="1"/>
</dbReference>
<keyword evidence="9" id="KW-0175">Coiled coil</keyword>
<feature type="compositionally biased region" description="Polar residues" evidence="11">
    <location>
        <begin position="30"/>
        <end position="53"/>
    </location>
</feature>
<feature type="compositionally biased region" description="Polar residues" evidence="11">
    <location>
        <begin position="483"/>
        <end position="492"/>
    </location>
</feature>
<evidence type="ECO:0000259" key="12">
    <source>
        <dbReference type="PROSITE" id="PS52044"/>
    </source>
</evidence>
<evidence type="ECO:0000256" key="2">
    <source>
        <dbReference type="ARBA" id="ARBA00009262"/>
    </source>
</evidence>
<keyword evidence="8" id="KW-0040">ANK repeat</keyword>
<organism evidence="13 14">
    <name type="scientific">Sporothrix epigloea</name>
    <dbReference type="NCBI Taxonomy" id="1892477"/>
    <lineage>
        <taxon>Eukaryota</taxon>
        <taxon>Fungi</taxon>
        <taxon>Dikarya</taxon>
        <taxon>Ascomycota</taxon>
        <taxon>Pezizomycotina</taxon>
        <taxon>Sordariomycetes</taxon>
        <taxon>Sordariomycetidae</taxon>
        <taxon>Ophiostomatales</taxon>
        <taxon>Ophiostomataceae</taxon>
        <taxon>Sporothrix</taxon>
    </lineage>
</organism>
<evidence type="ECO:0000256" key="7">
    <source>
        <dbReference type="ARBA" id="ARBA00022801"/>
    </source>
</evidence>
<keyword evidence="5" id="KW-0677">Repeat</keyword>
<feature type="region of interest" description="Disordered" evidence="11">
    <location>
        <begin position="185"/>
        <end position="226"/>
    </location>
</feature>
<feature type="region of interest" description="Disordered" evidence="11">
    <location>
        <begin position="473"/>
        <end position="520"/>
    </location>
</feature>
<feature type="region of interest" description="Disordered" evidence="11">
    <location>
        <begin position="640"/>
        <end position="747"/>
    </location>
</feature>
<dbReference type="InterPro" id="IPR036770">
    <property type="entry name" value="Ankyrin_rpt-contain_sf"/>
</dbReference>
<dbReference type="PANTHER" id="PTHR16036">
    <property type="entry name" value="ANKYRIN REPEAT AND ZINC FINGER DOMAIN-CONTAINING PROTEIN 1"/>
    <property type="match status" value="1"/>
</dbReference>
<evidence type="ECO:0000256" key="11">
    <source>
        <dbReference type="SAM" id="MobiDB-lite"/>
    </source>
</evidence>
<feature type="domain" description="VLRF1" evidence="12">
    <location>
        <begin position="310"/>
        <end position="468"/>
    </location>
</feature>
<dbReference type="PROSITE" id="PS52044">
    <property type="entry name" value="VLRF1"/>
    <property type="match status" value="1"/>
</dbReference>
<evidence type="ECO:0000256" key="4">
    <source>
        <dbReference type="ARBA" id="ARBA00022722"/>
    </source>
</evidence>
<evidence type="ECO:0000313" key="13">
    <source>
        <dbReference type="EMBL" id="CAK7275604.1"/>
    </source>
</evidence>
<feature type="compositionally biased region" description="Low complexity" evidence="11">
    <location>
        <begin position="122"/>
        <end position="134"/>
    </location>
</feature>
<feature type="compositionally biased region" description="Basic and acidic residues" evidence="11">
    <location>
        <begin position="507"/>
        <end position="519"/>
    </location>
</feature>
<name>A0ABP0E4T6_9PEZI</name>
<dbReference type="SUPFAM" id="SSF48403">
    <property type="entry name" value="Ankyrin repeat"/>
    <property type="match status" value="1"/>
</dbReference>
<comment type="domain">
    <text evidence="10">The VLRF1 domain mediates binding to the 60S ribosomal subunit.</text>
</comment>
<feature type="compositionally biased region" description="Acidic residues" evidence="11">
    <location>
        <begin position="194"/>
        <end position="204"/>
    </location>
</feature>
<keyword evidence="14" id="KW-1185">Reference proteome</keyword>
<evidence type="ECO:0000256" key="1">
    <source>
        <dbReference type="ARBA" id="ARBA00004496"/>
    </source>
</evidence>
<reference evidence="13 14" key="1">
    <citation type="submission" date="2024-01" db="EMBL/GenBank/DDBJ databases">
        <authorList>
            <person name="Allen C."/>
            <person name="Tagirdzhanova G."/>
        </authorList>
    </citation>
    <scope>NUCLEOTIDE SEQUENCE [LARGE SCALE GENOMIC DNA]</scope>
    <source>
        <strain evidence="13 14">CBS 573.63</strain>
    </source>
</reference>
<evidence type="ECO:0000256" key="5">
    <source>
        <dbReference type="ARBA" id="ARBA00022737"/>
    </source>
</evidence>
<keyword evidence="6 10" id="KW-0255">Endonuclease</keyword>
<dbReference type="Gene3D" id="1.25.40.20">
    <property type="entry name" value="Ankyrin repeat-containing domain"/>
    <property type="match status" value="1"/>
</dbReference>
<feature type="compositionally biased region" description="Basic and acidic residues" evidence="11">
    <location>
        <begin position="648"/>
        <end position="686"/>
    </location>
</feature>
<comment type="caution">
    <text evidence="13">The sequence shown here is derived from an EMBL/GenBank/DDBJ whole genome shotgun (WGS) entry which is preliminary data.</text>
</comment>
<comment type="subcellular location">
    <subcellularLocation>
        <location evidence="1">Cytoplasm</location>
    </subcellularLocation>
</comment>
<proteinExistence type="inferred from homology"/>
<comment type="similarity">
    <text evidence="2 10">Belongs to the ANKZF1/VMS1 family.</text>
</comment>
<evidence type="ECO:0000256" key="6">
    <source>
        <dbReference type="ARBA" id="ARBA00022759"/>
    </source>
</evidence>